<accession>B3RVV7</accession>
<feature type="region of interest" description="Disordered" evidence="1">
    <location>
        <begin position="834"/>
        <end position="909"/>
    </location>
</feature>
<dbReference type="InterPro" id="IPR006597">
    <property type="entry name" value="Sel1-like"/>
</dbReference>
<feature type="compositionally biased region" description="Polar residues" evidence="1">
    <location>
        <begin position="765"/>
        <end position="774"/>
    </location>
</feature>
<dbReference type="InterPro" id="IPR011990">
    <property type="entry name" value="TPR-like_helical_dom_sf"/>
</dbReference>
<dbReference type="RefSeq" id="XP_002111599.1">
    <property type="nucleotide sequence ID" value="XM_002111563.1"/>
</dbReference>
<dbReference type="InParanoid" id="B3RVV7"/>
<dbReference type="AlphaFoldDB" id="B3RVV7"/>
<feature type="compositionally biased region" description="Basic and acidic residues" evidence="1">
    <location>
        <begin position="899"/>
        <end position="909"/>
    </location>
</feature>
<proteinExistence type="predicted"/>
<sequence>MVAEEDSEFDDFMLDILFDAQDVKNELCAKVAQQHESRIAENGHPWSHYVIGRMLFEGVHPFHKNAHKAFVHMTIAAEKKIYEAYWYLSQMYGYRQQKVLAESTVKLVSSHKAMLKIQLRMWAKSAIAGPYFYSFYSLKQFSDDTKSSALAANAYCEVISKLCTKINVFKLCNPTPTEQLGQHYFELACLLLYTDVDDEGFAKRVAIRLKMSKIARELHDGNIDRDWTDHYDDIKKILPAVTIECLIKAGENGCPAGFYYLRYLYCQDTQLILSPEANYHAIQFPCQVEENRTVAFTYLKRAASGGHPMAQYEIIIRGDSKYPYRYLFAGISLSVLSTYLESLCNYGYKQILLLLATCYFRGVGITRDKKRALDSLEEMLLAPNIVYFPNIIDQTQHQELSQDLLEHNIYGIAGYQSPTPVRCFNGSFDKFDYLTPYHYFLLAFFYERGLGITNQDEKAASFYRLSYELIEKFCYNDQDHFVHFYGISRGYSLLSLCRIGKMIEGEKIDCDNLTLAEECYRRALTTHISTNKVLQFAYAYYRLGKFYSNPDHGQYRSLAKSYYNFDEVLCVDPNQPDLFRNYCSYYMGKIYDQGLGGGEVNHRLAAMNYSGLAGVINAHFHPYCDIYFTYMQQKAKTRIKSEVPLEILQKGKNVIATYEKACKYGTSTMDVVRVLIFGVENVGKTSLLKSLIGEETKTDQLPTIDIDTSRSVDSSDWDADGNIKEGCRYDVERDVSTGSGYNTDSDEEVVMAAGKRNGVIENGDTMHSGNQIQNHSDEDKNNKNISHKSDKSQTQQGVKNDANSGHLFIEAGISGGKGLLKTVLRKGMAEKLRATLQQASDKQKSNAKQSDEQRSRSRSLQTKSKSKKHRSTSAHEMPSEPRERKYSLQGNIRSNSRGNNDRCKTPPLTKEESGMQLKFWDFSDSFEYYTTKLSSRSSIYILVFNAAKHIEEMIEKRDGSHDIYTYLDKMTTWLQSIHLHTLREEDCILGNDLSFSPPAIILVGTHGDEIQIENEEERTNKINQISQAESKESGKETNAKGRHKDKAKYYYAPCTMSNISLPTDEELYPQDCIQSVWLKIKFKDEIPDITFYRLLTCCLRKWNTNPKLYRNCVIYSIATQVSLIIKKEGIHVGLQILFRPVNKNESKREIDDKMITNGIGIAARVHVEKQLVKLLKKWNASMKKQYSLYFLCPCICQTNQDHLDDEMKQKVCNNFINLGNVINTLEASKDQKIQYKDIHCDNCNQAFSSMNYLKFWFKLPDENLQ</sequence>
<keyword evidence="3" id="KW-1185">Reference proteome</keyword>
<dbReference type="KEGG" id="tad:TRIADDRAFT_55793"/>
<dbReference type="PhylomeDB" id="B3RVV7"/>
<dbReference type="CTD" id="6753310"/>
<feature type="compositionally biased region" description="Basic and acidic residues" evidence="1">
    <location>
        <begin position="841"/>
        <end position="855"/>
    </location>
</feature>
<reference evidence="2 3" key="1">
    <citation type="journal article" date="2008" name="Nature">
        <title>The Trichoplax genome and the nature of placozoans.</title>
        <authorList>
            <person name="Srivastava M."/>
            <person name="Begovic E."/>
            <person name="Chapman J."/>
            <person name="Putnam N.H."/>
            <person name="Hellsten U."/>
            <person name="Kawashima T."/>
            <person name="Kuo A."/>
            <person name="Mitros T."/>
            <person name="Salamov A."/>
            <person name="Carpenter M.L."/>
            <person name="Signorovitch A.Y."/>
            <person name="Moreno M.A."/>
            <person name="Kamm K."/>
            <person name="Grimwood J."/>
            <person name="Schmutz J."/>
            <person name="Shapiro H."/>
            <person name="Grigoriev I.V."/>
            <person name="Buss L.W."/>
            <person name="Schierwater B."/>
            <person name="Dellaporta S.L."/>
            <person name="Rokhsar D.S."/>
        </authorList>
    </citation>
    <scope>NUCLEOTIDE SEQUENCE [LARGE SCALE GENOMIC DNA]</scope>
    <source>
        <strain evidence="2 3">Grell-BS-1999</strain>
    </source>
</reference>
<name>B3RVV7_TRIAD</name>
<dbReference type="GeneID" id="6753310"/>
<evidence type="ECO:0008006" key="4">
    <source>
        <dbReference type="Google" id="ProtNLM"/>
    </source>
</evidence>
<dbReference type="PANTHER" id="PTHR43628">
    <property type="entry name" value="ACTIVATOR OF C KINASE PROTEIN 1-RELATED"/>
    <property type="match status" value="1"/>
</dbReference>
<gene>
    <name evidence="2" type="ORF">TRIADDRAFT_55793</name>
</gene>
<organism evidence="2 3">
    <name type="scientific">Trichoplax adhaerens</name>
    <name type="common">Trichoplax reptans</name>
    <dbReference type="NCBI Taxonomy" id="10228"/>
    <lineage>
        <taxon>Eukaryota</taxon>
        <taxon>Metazoa</taxon>
        <taxon>Placozoa</taxon>
        <taxon>Uniplacotomia</taxon>
        <taxon>Trichoplacea</taxon>
        <taxon>Trichoplacidae</taxon>
        <taxon>Trichoplax</taxon>
    </lineage>
</organism>
<dbReference type="PANTHER" id="PTHR43628:SF1">
    <property type="entry name" value="CHITIN SYNTHASE REGULATORY FACTOR 2-RELATED"/>
    <property type="match status" value="1"/>
</dbReference>
<dbReference type="InterPro" id="IPR027417">
    <property type="entry name" value="P-loop_NTPase"/>
</dbReference>
<feature type="region of interest" description="Disordered" evidence="1">
    <location>
        <begin position="759"/>
        <end position="799"/>
    </location>
</feature>
<feature type="compositionally biased region" description="Basic and acidic residues" evidence="1">
    <location>
        <begin position="877"/>
        <end position="886"/>
    </location>
</feature>
<evidence type="ECO:0000256" key="1">
    <source>
        <dbReference type="SAM" id="MobiDB-lite"/>
    </source>
</evidence>
<dbReference type="Gene3D" id="1.25.40.10">
    <property type="entry name" value="Tetratricopeptide repeat domain"/>
    <property type="match status" value="2"/>
</dbReference>
<feature type="compositionally biased region" description="Polar residues" evidence="1">
    <location>
        <begin position="888"/>
        <end position="898"/>
    </location>
</feature>
<dbReference type="HOGENOM" id="CLU_264468_0_0_1"/>
<protein>
    <recommendedName>
        <fullName evidence="4">Roc domain-containing protein</fullName>
    </recommendedName>
</protein>
<dbReference type="SUPFAM" id="SSF81901">
    <property type="entry name" value="HCP-like"/>
    <property type="match status" value="2"/>
</dbReference>
<dbReference type="Proteomes" id="UP000009022">
    <property type="component" value="Unassembled WGS sequence"/>
</dbReference>
<dbReference type="EMBL" id="DS985244">
    <property type="protein sequence ID" value="EDV25566.1"/>
    <property type="molecule type" value="Genomic_DNA"/>
</dbReference>
<dbReference type="Gene3D" id="3.40.50.300">
    <property type="entry name" value="P-loop containing nucleotide triphosphate hydrolases"/>
    <property type="match status" value="2"/>
</dbReference>
<feature type="compositionally biased region" description="Basic and acidic residues" evidence="1">
    <location>
        <begin position="775"/>
        <end position="791"/>
    </location>
</feature>
<dbReference type="SUPFAM" id="SSF52540">
    <property type="entry name" value="P-loop containing nucleoside triphosphate hydrolases"/>
    <property type="match status" value="1"/>
</dbReference>
<evidence type="ECO:0000313" key="3">
    <source>
        <dbReference type="Proteomes" id="UP000009022"/>
    </source>
</evidence>
<dbReference type="SMART" id="SM00671">
    <property type="entry name" value="SEL1"/>
    <property type="match status" value="5"/>
</dbReference>
<dbReference type="InterPro" id="IPR052945">
    <property type="entry name" value="Mitotic_Regulator"/>
</dbReference>
<evidence type="ECO:0000313" key="2">
    <source>
        <dbReference type="EMBL" id="EDV25566.1"/>
    </source>
</evidence>